<dbReference type="Proteomes" id="UP000694941">
    <property type="component" value="Unplaced"/>
</dbReference>
<feature type="domain" description="Cadherin" evidence="16">
    <location>
        <begin position="2943"/>
        <end position="3043"/>
    </location>
</feature>
<feature type="domain" description="Cadherin" evidence="16">
    <location>
        <begin position="3589"/>
        <end position="3684"/>
    </location>
</feature>
<keyword evidence="13" id="KW-0732">Signal</keyword>
<reference evidence="18" key="1">
    <citation type="submission" date="2025-08" db="UniProtKB">
        <authorList>
            <consortium name="RefSeq"/>
        </authorList>
    </citation>
    <scope>IDENTIFICATION</scope>
    <source>
        <tissue evidence="18">Muscle</tissue>
    </source>
</reference>
<dbReference type="PANTHER" id="PTHR24026">
    <property type="entry name" value="FAT ATYPICAL CADHERIN-RELATED"/>
    <property type="match status" value="1"/>
</dbReference>
<evidence type="ECO:0000256" key="1">
    <source>
        <dbReference type="ARBA" id="ARBA00004370"/>
    </source>
</evidence>
<dbReference type="SMART" id="SM00181">
    <property type="entry name" value="EGF"/>
    <property type="match status" value="6"/>
</dbReference>
<feature type="domain" description="Cadherin" evidence="16">
    <location>
        <begin position="1786"/>
        <end position="1899"/>
    </location>
</feature>
<evidence type="ECO:0000259" key="14">
    <source>
        <dbReference type="PROSITE" id="PS50025"/>
    </source>
</evidence>
<dbReference type="InterPro" id="IPR018097">
    <property type="entry name" value="EGF_Ca-bd_CS"/>
</dbReference>
<accession>A0ABM1SAK7</accession>
<feature type="domain" description="Cadherin" evidence="16">
    <location>
        <begin position="3357"/>
        <end position="3461"/>
    </location>
</feature>
<feature type="domain" description="Cadherin" evidence="16">
    <location>
        <begin position="1287"/>
        <end position="1377"/>
    </location>
</feature>
<feature type="domain" description="Cadherin" evidence="16">
    <location>
        <begin position="2730"/>
        <end position="2835"/>
    </location>
</feature>
<feature type="domain" description="Cadherin" evidence="16">
    <location>
        <begin position="152"/>
        <end position="260"/>
    </location>
</feature>
<dbReference type="PROSITE" id="PS00010">
    <property type="entry name" value="ASX_HYDROXYL"/>
    <property type="match status" value="3"/>
</dbReference>
<dbReference type="PRINTS" id="PR00205">
    <property type="entry name" value="CADHERIN"/>
</dbReference>
<feature type="domain" description="Cadherin" evidence="16">
    <location>
        <begin position="2204"/>
        <end position="2312"/>
    </location>
</feature>
<keyword evidence="4" id="KW-0677">Repeat</keyword>
<feature type="domain" description="Cadherin" evidence="16">
    <location>
        <begin position="3252"/>
        <end position="3356"/>
    </location>
</feature>
<dbReference type="PROSITE" id="PS50268">
    <property type="entry name" value="CADHERIN_2"/>
    <property type="match status" value="34"/>
</dbReference>
<feature type="domain" description="Cadherin" evidence="16">
    <location>
        <begin position="2519"/>
        <end position="2621"/>
    </location>
</feature>
<feature type="signal peptide" evidence="13">
    <location>
        <begin position="1"/>
        <end position="23"/>
    </location>
</feature>
<feature type="disulfide bond" evidence="10">
    <location>
        <begin position="4094"/>
        <end position="4103"/>
    </location>
</feature>
<feature type="disulfide bond" evidence="10">
    <location>
        <begin position="4132"/>
        <end position="4141"/>
    </location>
</feature>
<dbReference type="SMART" id="SM00179">
    <property type="entry name" value="EGF_CA"/>
    <property type="match status" value="4"/>
</dbReference>
<feature type="domain" description="Cadherin" evidence="16">
    <location>
        <begin position="850"/>
        <end position="953"/>
    </location>
</feature>
<dbReference type="Pfam" id="PF02210">
    <property type="entry name" value="Laminin_G_2"/>
    <property type="match status" value="1"/>
</dbReference>
<dbReference type="PROSITE" id="PS50025">
    <property type="entry name" value="LAM_G_DOMAIN"/>
    <property type="match status" value="1"/>
</dbReference>
<dbReference type="PROSITE" id="PS01187">
    <property type="entry name" value="EGF_CA"/>
    <property type="match status" value="1"/>
</dbReference>
<dbReference type="InterPro" id="IPR020894">
    <property type="entry name" value="Cadherin_CS"/>
</dbReference>
<dbReference type="Gene3D" id="2.60.40.60">
    <property type="entry name" value="Cadherins"/>
    <property type="match status" value="34"/>
</dbReference>
<organism evidence="17 18">
    <name type="scientific">Limulus polyphemus</name>
    <name type="common">Atlantic horseshoe crab</name>
    <dbReference type="NCBI Taxonomy" id="6850"/>
    <lineage>
        <taxon>Eukaryota</taxon>
        <taxon>Metazoa</taxon>
        <taxon>Ecdysozoa</taxon>
        <taxon>Arthropoda</taxon>
        <taxon>Chelicerata</taxon>
        <taxon>Merostomata</taxon>
        <taxon>Xiphosura</taxon>
        <taxon>Limulidae</taxon>
        <taxon>Limulus</taxon>
    </lineage>
</organism>
<dbReference type="InterPro" id="IPR001881">
    <property type="entry name" value="EGF-like_Ca-bd_dom"/>
</dbReference>
<feature type="domain" description="Cadherin" evidence="16">
    <location>
        <begin position="476"/>
        <end position="581"/>
    </location>
</feature>
<feature type="compositionally biased region" description="Low complexity" evidence="11">
    <location>
        <begin position="4431"/>
        <end position="4443"/>
    </location>
</feature>
<feature type="domain" description="EGF-like" evidence="15">
    <location>
        <begin position="3832"/>
        <end position="3870"/>
    </location>
</feature>
<dbReference type="CDD" id="cd00054">
    <property type="entry name" value="EGF_CA"/>
    <property type="match status" value="5"/>
</dbReference>
<evidence type="ECO:0000256" key="8">
    <source>
        <dbReference type="ARBA" id="ARBA00023157"/>
    </source>
</evidence>
<feature type="disulfide bond" evidence="10">
    <location>
        <begin position="3860"/>
        <end position="3869"/>
    </location>
</feature>
<dbReference type="PROSITE" id="PS00232">
    <property type="entry name" value="CADHERIN_1"/>
    <property type="match status" value="14"/>
</dbReference>
<keyword evidence="7 12" id="KW-0472">Membrane</keyword>
<sequence length="4695" mass="523735">MFSIQIFSWLLYFVFTSPGVVRSTDIYRFTQLVYNATIPENVVGKVYVTSSEKMGLFISDPLLTVNYKIIDGNEKNFFKAEEVRVGNFWFLRIRTRTGSDVLNRENIDHYILKVKAIIRIKSKSRYFKRKTKTEVHVKILDKNDLNPLFPPDGDVYHVTVPEDTALYQTIAKVSVYDSDIGVNGEVYFSFKNPTFQFAIHPTMGTVSLTRSLNYEKQKEYELTIISQDRGPKPRTGRIIGVSSAALKVSVTPANYHAPKIFARHFSTVMENSIPNIYAIVRVSDTDSGNHGKIKGLEISDGDPYGYFHVTSGNAPNDFYIKSSRLFDRARDPTFFNLTLKATDRGTPPKSSTEIISVQVTNTNYYPPVFEKNSYHVEVEEVAPVNTPVLTVKTNSVVRPTRIIYNIDSGNEQEVFNINPLTGLIATVKPLDREKKSMYSIIISANEQSFEINRKKGIATVNIKVLDNNDNNPVFNSSSVVTVHFDENRPIGSVVYTVNALDLDERDNGYVSYSLANINPVPFSIDHFSGQIKTSDVLDYETMRREYLLKVRASDWGSPFARQSEISVRVRLRDVNDHRPQFEKVDCEGYVSRQAAVGTEVLTLSALDFDAGSIVSYRMVHPDDNSCFQLNTVTGVLTLTCDLTQQKFLEKYVNVSATDGQHFADIMSIHIKIISESRSHPIGGIQGLRLANKDALVECRDMDVIDRMKKQMELGKRNNKQQDENDVTEPTPVRYVENLHAPQFSKGLPTEIEVDEGVPLGTNVVTLTAEDGDHGYNGKLVYVISNGNEDSCFKIDMHSGNLEVIGDIDRERRSKYVLNVTVFDLGQPPKTTSRTLVIYVQDVNDNVPVFEKASYDFYIMENSRNGTSIVRLRASDKDKGLNAKLHFSLVTDTQDFHIDPDSGLLTVNGTLDRENVEHYRLKVRVFDSGINQPLSSTAVVNIWVLDVNDNYPKFSRRQYMAKIREDQPVGSVIMILSAHDSDLDAGGKVHYELEGNVTSIFQIDPEMGVVRLAGMLDFESRPIFNLTVIARDKGDPPLSSSVSLLIEVEDVNENEHAPMFPRFAEEGKVRENQPEGTFVMQLSAQDEDPEGLNSKVTYFIKGDDGMGMFSIDDNGIIRTRAPLDYESTSNYWLSVYAKDWGTVPLYGRVDVYIEVLNENDNTPLTNEPAYYPTVVENAKPGTFVVKLDSFDRDSPTAEDVRYQLISGDPQGFFSINEKTGIINTTTRRLDRESQSEHVLEVKVSDSGVPSLSSTTRVVVTVEDINDHEPRFTESLYRCPVLASSKMIGKLLCRVIAIDHDEGPNGVLEYSILKSSTEDYFYINPKTGVITSDKILKTSAEYELIVQASDHGEPKHTVTVRVLIEAFEGPKKSRYSPVIKKSESYNVVTASDPVQQMVMLIEAEDKDGDRLWFSIVGGNKDEKFMMKNDGGAVLLAEPVDGEVCSQYDLNISVTDGIYTVYTVRKVDVKDINDHRPVFTKFKYTVTVNESVTQGMEILHVSAKDHDKEEQLFYSIYNSASPPSLEYFHMDPNKGILSVVKALDHEVCPQHILTIMVKDRGTPAKRNFARVQVDVLDHNDYAPEFLSTQFEGQVHETAAVGTSVVQVFAVDRDEGKNAQINFAIVKGNEGNSFSMDSKIGIISVAKELSRKVMREYYLTIKATDGGTVPKVSTATVHIILTVPDNSAPKFERPEYVTEMFENEKPGAVVTTVVAFSQSTVYYEIVSGNKEAKFTINPHSGELCTVTELDYEETKLYNLTINATNLINMNASTVVTIHVLDRNDNAPKFLRSTYYGEISESAQIGTLILTNKSVPLVVSAVDEDSGLNSYLVYEIVEKLAQSYFQIDSSTGSLHIIKALDHEKIPSFHFSVQVSDKGRPQLSAERTAEVFIQILDVNDCSPQFEKEMYEFTLLLPTYKGVAVTSVKAFDLDSDAQTVIKYAIVSGNRGAKFFINEITGQISVRDPVDLEDKYKMIVAAKDGVFENSTKVEISVEKAKISGLRFSENVYRASIVENTTDILRVTIVTVIGSGLNEHVTFSILNPSGMFKIGKTSGVIETMGRPFDRETDNHYTLVVEARSVATGIPRVAHVLVEITILDINDNAPIFVNLPYYSVVPIEAQPGDLIRKVQAIDLDMGLNGYIHYELVKGEKDLFSIDSRSGEVRLQHHLKPQIAAYNVVVAAYDNGNVSLHSEVAVPIKVINKNMPTFDKQFYKVSVPENVRPRSPILSVAAESPQGRQLIYSIVKGNIDEEFGVDFNTDPGHNNGPCVIFVVEELDFESRQQHHITLRATDSVSGDYADVLVDIHVEDVNDNAPMFSQPVYNGSVSEATPFGTSIMKVHATDRDTGPNQDVQYSILGNATAYFHIDPADGIVFIKHSLDHETQPMHHFVVMATDGGSPSLSSTANVWVIVSDMNDNPPSFGYSSYRCVLSEHAERGQFVTMVMASDLDITDQPKLTYSIVDGNENQAFVINSTTGVVSLFNAHQLLKQSTYNLNISVTDGVYSSYTRALIDIVSANKHTPVFSRTKYEVALQENLPPGTKAATVSATDKDRGSYGIVRYYIHSEECMKLFSINHSSGEIYTKTSLDREKKQLYEIPIVAIDDGGRSGYSTVRLTITDINDNAPQFLVAEYQVSIHSNMTVGTTILKVHALDLDLGEAASLEYSIYEKNNSEIQKMFHITHDQGEIYLKSSAKGQENSVYQFFIQAKDRGFPRQQTEVPVSIHIKSPSQEAPQFEEFNYEFFLNEKSEIGKIIATLSIVYPEEVTYSFAPTNEESDAHLYLSGFSIDNQGHIMQVASLDREDRETYNLTIRVESKSQPQLASYTDVSIILMDENDNNPVFESSPYHVTAAENVEEGYTVTRVVAYDLDISNSAEIVFSFGTNAEDITKFFDLDPNEGWITTKAPLDYESVPWYNFSVIVHDNGSPQLSSQTMVYVDVKDYNDNPPVFKRSYYESSIFEDALAGTIIIVLEVDDPDSDASDDLQFYITSGNPQDCFQVSTVGEIYVNKPLDREQIPNYKLTVTVTDGRFVSTTAVAVEVLDANDNPPVCHTSKYTELVSESIEPQTYILTVKATDKDEDRNSKLYYFLTGEGSEDFFINPTSGILKTDKPLDREHQPRYFLIAHVQDKNKQEWECTSTVEIFLSDVNDNPPDFAAEVYTVTIPEDSKVGTLVTKVHAMDKDLGINRKITYSFVDSANGNFTIDNQTGIVRLHKPLDREQVAFYNLTVQASDYGTPQLSSVATILVRVQDINDNPPEFAQKFYHANVSEKDDVGTEIIRVLATSKDTGVNAEITYSIVSGNDFSVFIIHPKSGVISVAKLLDYEEVKEYFLTIEAKDGGTPPLNNHATINISVIDANDNPPAFNQPSYRTVIREDASPGDKIIQVKASDIDSFPNSRLSYSIIGGDKHGQFIIDKDNGYIIVASQLDREMISTYVLEVECKDSGTPSLSSVVLVNIEVSDVNDNPPVFSQANYTAIVQLDKLDTLEGKQRGFTILKFSVTDADTLPNTTPFTFDIISGNEDKSFRLVQQDASLRTATMFNHKYKNEYILCIRVSDGGIPPLSSDTWVTIHIIEESQFPPLVSSLEVAVSSYMDEFPGGVMGRVHATDSDPYDKLFYDIVTPHKHLFKIDPEDGTLVAYEGLDVGSYRINVSVSDGKFTTYGTALVEVSVVTEEAVKNSVGISLDDITPEDFLLSYRKRFLRAVRNILNVGFQDIEIISMQPSLEESVRSRRSMRQDLDVLFAVRKGLQSFYQPSIILEKLKEEKASFESIIGLLVVKVTEDRCTKNYCDHGECVDRIILDKVHAISITTDSLSYVSPQHYRNLECLCEPGYGGNHCDLEVNECARRPCPQYRICVPFGSLLGYTCKCPDGKTGTFCDIERGAPCQGPSCYEEKHPIYFSGKSYTQYELNIPLNRHLSVALQIRTKLATGNLMYAVGLRDYSILEVKVLFIPNRFDFGSGEGLIRVENVKVNDGLWHEIKLDRRDNSAEIVVDRQFRISGKAPGVHELLNLERNDIFFGAEVQSIALDDVRMGFIGCMDDIRVAGVSLPLHSAVSNSVATLRRFVRVDFFCGALVDPGVCGSQPCHNGGTCKDLGNIFSCQCPRRFSGSRCEYDSNPCASNPCLYGGMCYNDNNDFHCKCTPGLTGKRCSYGRYCNPNPCQNGGICEEGISGPICKCHGFHGNVCQFDIDECQTHPCAVGSTCINFQGSFQCHCQPNMTGPLCTESRYTTSITSTSMNITKEEIIGIVAVLAFIVITVIILVFCCRFYHRKRHRRPQNNTLQEDSANEMILKNAVGKDNFSRMSKVSNLEVTPFIRPTVPPRPASYTPSTQEALNVMNNFDTVRSYGSAADDLESIPRYSHEYLQNISKPVVSVAPTLPPPPPSNSASDSDSIVKEGWEHEKEKAKEIIYENKIQNDLKSQKVLDLPLLPVVVPVLPSRGPSSLGISSEPSSMEDLLDQPEEKKVKDSKEGYHWDCSDWATNQKPLDNITEISLKEVPDSSSVQSADTHSQNSQIELLPSEDRHGLFRVQGTDESVDVDFAISDIIGGSEYNDSQVDDGHLQAILELSDMDFVDGEECASSSPFKYTCHPNQYLPIHEKLWNRPRSRRPTTCDQSEDIIAYGFPPQGGRGFMVDAAGDLPQNSRLDCLSMSAGGYTSTNASCSDLSANVCEIEDSEVNSDVEIDFSNRNISNGRGRQTIGTVI</sequence>
<name>A0ABM1SAK7_LIMPO</name>
<dbReference type="Gene3D" id="2.60.120.200">
    <property type="match status" value="1"/>
</dbReference>
<evidence type="ECO:0000256" key="9">
    <source>
        <dbReference type="PROSITE-ProRule" id="PRU00043"/>
    </source>
</evidence>
<feature type="chain" id="PRO_5046023422" evidence="13">
    <location>
        <begin position="24"/>
        <end position="4695"/>
    </location>
</feature>
<keyword evidence="2 10" id="KW-0245">EGF-like domain</keyword>
<dbReference type="InterPro" id="IPR049883">
    <property type="entry name" value="NOTCH1_EGF-like"/>
</dbReference>
<dbReference type="SUPFAM" id="SSF49313">
    <property type="entry name" value="Cadherin-like"/>
    <property type="match status" value="34"/>
</dbReference>
<feature type="domain" description="Cadherin" evidence="16">
    <location>
        <begin position="2622"/>
        <end position="2729"/>
    </location>
</feature>
<dbReference type="CDD" id="cd11304">
    <property type="entry name" value="Cadherin_repeat"/>
    <property type="match status" value="34"/>
</dbReference>
<feature type="domain" description="EGF-like" evidence="15">
    <location>
        <begin position="4180"/>
        <end position="4216"/>
    </location>
</feature>
<feature type="disulfide bond" evidence="10">
    <location>
        <begin position="4206"/>
        <end position="4215"/>
    </location>
</feature>
<feature type="domain" description="Cadherin" evidence="16">
    <location>
        <begin position="3479"/>
        <end position="3574"/>
    </location>
</feature>
<feature type="domain" description="Cadherin" evidence="16">
    <location>
        <begin position="1583"/>
        <end position="1687"/>
    </location>
</feature>
<feature type="domain" description="Cadherin" evidence="16">
    <location>
        <begin position="370"/>
        <end position="474"/>
    </location>
</feature>
<keyword evidence="5 9" id="KW-0106">Calcium</keyword>
<dbReference type="PROSITE" id="PS00022">
    <property type="entry name" value="EGF_1"/>
    <property type="match status" value="4"/>
</dbReference>
<feature type="compositionally biased region" description="Basic and acidic residues" evidence="11">
    <location>
        <begin position="4452"/>
        <end position="4461"/>
    </location>
</feature>
<comment type="caution">
    <text evidence="10">Lacks conserved residue(s) required for the propagation of feature annotation.</text>
</comment>
<evidence type="ECO:0000259" key="15">
    <source>
        <dbReference type="PROSITE" id="PS50026"/>
    </source>
</evidence>
<feature type="domain" description="EGF-like" evidence="15">
    <location>
        <begin position="4068"/>
        <end position="4104"/>
    </location>
</feature>
<dbReference type="InterPro" id="IPR002126">
    <property type="entry name" value="Cadherin-like_dom"/>
</dbReference>
<dbReference type="Pfam" id="PF00028">
    <property type="entry name" value="Cadherin"/>
    <property type="match status" value="29"/>
</dbReference>
<feature type="domain" description="Cadherin" evidence="16">
    <location>
        <begin position="1378"/>
        <end position="1476"/>
    </location>
</feature>
<evidence type="ECO:0000313" key="18">
    <source>
        <dbReference type="RefSeq" id="XP_022240662.1"/>
    </source>
</evidence>
<feature type="region of interest" description="Disordered" evidence="11">
    <location>
        <begin position="4431"/>
        <end position="4461"/>
    </location>
</feature>
<feature type="domain" description="Cadherin" evidence="16">
    <location>
        <begin position="267"/>
        <end position="369"/>
    </location>
</feature>
<dbReference type="InterPro" id="IPR000742">
    <property type="entry name" value="EGF"/>
</dbReference>
<feature type="disulfide bond" evidence="10">
    <location>
        <begin position="3841"/>
        <end position="3858"/>
    </location>
</feature>
<feature type="domain" description="Cadherin" evidence="16">
    <location>
        <begin position="2313"/>
        <end position="2416"/>
    </location>
</feature>
<feature type="domain" description="Cadherin" evidence="16">
    <location>
        <begin position="3044"/>
        <end position="3147"/>
    </location>
</feature>
<evidence type="ECO:0000256" key="13">
    <source>
        <dbReference type="SAM" id="SignalP"/>
    </source>
</evidence>
<feature type="domain" description="Cadherin" evidence="16">
    <location>
        <begin position="2000"/>
        <end position="2102"/>
    </location>
</feature>
<dbReference type="SUPFAM" id="SSF57196">
    <property type="entry name" value="EGF/Laminin"/>
    <property type="match status" value="5"/>
</dbReference>
<dbReference type="CDD" id="cd00110">
    <property type="entry name" value="LamG"/>
    <property type="match status" value="1"/>
</dbReference>
<feature type="domain" description="Cadherin" evidence="16">
    <location>
        <begin position="1477"/>
        <end position="1582"/>
    </location>
</feature>
<keyword evidence="17" id="KW-1185">Reference proteome</keyword>
<evidence type="ECO:0000256" key="3">
    <source>
        <dbReference type="ARBA" id="ARBA00022692"/>
    </source>
</evidence>
<feature type="domain" description="Cadherin" evidence="16">
    <location>
        <begin position="954"/>
        <end position="1059"/>
    </location>
</feature>
<dbReference type="SMART" id="SM00112">
    <property type="entry name" value="CA"/>
    <property type="match status" value="34"/>
</dbReference>
<evidence type="ECO:0000256" key="6">
    <source>
        <dbReference type="ARBA" id="ARBA00022989"/>
    </source>
</evidence>
<proteinExistence type="predicted"/>
<feature type="domain" description="EGF-like" evidence="15">
    <location>
        <begin position="4106"/>
        <end position="4142"/>
    </location>
</feature>
<evidence type="ECO:0000256" key="10">
    <source>
        <dbReference type="PROSITE-ProRule" id="PRU00076"/>
    </source>
</evidence>
<dbReference type="SMART" id="SM00282">
    <property type="entry name" value="LamG"/>
    <property type="match status" value="1"/>
</dbReference>
<evidence type="ECO:0000256" key="11">
    <source>
        <dbReference type="SAM" id="MobiDB-lite"/>
    </source>
</evidence>
<feature type="domain" description="Cadherin" evidence="16">
    <location>
        <begin position="1900"/>
        <end position="1999"/>
    </location>
</feature>
<gene>
    <name evidence="18" type="primary">LOC106458452</name>
</gene>
<keyword evidence="3 12" id="KW-0812">Transmembrane</keyword>
<feature type="domain" description="Cadherin" evidence="16">
    <location>
        <begin position="1060"/>
        <end position="1169"/>
    </location>
</feature>
<dbReference type="Pfam" id="PF00008">
    <property type="entry name" value="EGF"/>
    <property type="match status" value="2"/>
</dbReference>
<dbReference type="SUPFAM" id="SSF49899">
    <property type="entry name" value="Concanavalin A-like lectins/glucanases"/>
    <property type="match status" value="1"/>
</dbReference>
<evidence type="ECO:0000256" key="5">
    <source>
        <dbReference type="ARBA" id="ARBA00022837"/>
    </source>
</evidence>
<evidence type="ECO:0000259" key="16">
    <source>
        <dbReference type="PROSITE" id="PS50268"/>
    </source>
</evidence>
<feature type="domain" description="Laminin G" evidence="14">
    <location>
        <begin position="3886"/>
        <end position="4063"/>
    </location>
</feature>
<evidence type="ECO:0000256" key="12">
    <source>
        <dbReference type="SAM" id="Phobius"/>
    </source>
</evidence>
<dbReference type="Gene3D" id="2.10.25.10">
    <property type="entry name" value="Laminin"/>
    <property type="match status" value="5"/>
</dbReference>
<feature type="domain" description="Cadherin" evidence="16">
    <location>
        <begin position="3148"/>
        <end position="3251"/>
    </location>
</feature>
<dbReference type="InterPro" id="IPR001791">
    <property type="entry name" value="Laminin_G"/>
</dbReference>
<keyword evidence="6 12" id="KW-1133">Transmembrane helix</keyword>
<feature type="domain" description="Cadherin" evidence="16">
    <location>
        <begin position="745"/>
        <end position="849"/>
    </location>
</feature>
<evidence type="ECO:0000256" key="4">
    <source>
        <dbReference type="ARBA" id="ARBA00022737"/>
    </source>
</evidence>
<dbReference type="InterPro" id="IPR000152">
    <property type="entry name" value="EGF-type_Asp/Asn_hydroxyl_site"/>
</dbReference>
<feature type="domain" description="EGF-like" evidence="15">
    <location>
        <begin position="4143"/>
        <end position="4178"/>
    </location>
</feature>
<feature type="domain" description="Cadherin" evidence="16">
    <location>
        <begin position="1688"/>
        <end position="1785"/>
    </location>
</feature>
<feature type="domain" description="Cadherin" evidence="16">
    <location>
        <begin position="2103"/>
        <end position="2203"/>
    </location>
</feature>
<dbReference type="Pfam" id="PF07645">
    <property type="entry name" value="EGF_CA"/>
    <property type="match status" value="1"/>
</dbReference>
<keyword evidence="8 10" id="KW-1015">Disulfide bond</keyword>
<dbReference type="RefSeq" id="XP_022240662.1">
    <property type="nucleotide sequence ID" value="XM_022384954.1"/>
</dbReference>
<feature type="domain" description="Cadherin" evidence="16">
    <location>
        <begin position="1165"/>
        <end position="1270"/>
    </location>
</feature>
<feature type="domain" description="Cadherin" evidence="16">
    <location>
        <begin position="2417"/>
        <end position="2518"/>
    </location>
</feature>
<dbReference type="PROSITE" id="PS50026">
    <property type="entry name" value="EGF_3"/>
    <property type="match status" value="5"/>
</dbReference>
<feature type="domain" description="Cadherin" evidence="16">
    <location>
        <begin position="30"/>
        <end position="149"/>
    </location>
</feature>
<evidence type="ECO:0000256" key="7">
    <source>
        <dbReference type="ARBA" id="ARBA00023136"/>
    </source>
</evidence>
<dbReference type="InterPro" id="IPR013320">
    <property type="entry name" value="ConA-like_dom_sf"/>
</dbReference>
<comment type="subcellular location">
    <subcellularLocation>
        <location evidence="1">Membrane</location>
    </subcellularLocation>
</comment>
<feature type="domain" description="Cadherin" evidence="16">
    <location>
        <begin position="2836"/>
        <end position="2942"/>
    </location>
</feature>
<dbReference type="PANTHER" id="PTHR24026:SF125">
    <property type="entry name" value="FAT-LIKE CADHERIN-RELATED TUMOR SUPPRESSOR HOMOLOG"/>
    <property type="match status" value="1"/>
</dbReference>
<dbReference type="InterPro" id="IPR015919">
    <property type="entry name" value="Cadherin-like_sf"/>
</dbReference>
<dbReference type="GeneID" id="106458452"/>
<evidence type="ECO:0000313" key="17">
    <source>
        <dbReference type="Proteomes" id="UP000694941"/>
    </source>
</evidence>
<evidence type="ECO:0000256" key="2">
    <source>
        <dbReference type="ARBA" id="ARBA00022536"/>
    </source>
</evidence>
<feature type="region of interest" description="Disordered" evidence="11">
    <location>
        <begin position="4368"/>
        <end position="4388"/>
    </location>
</feature>
<feature type="domain" description="Cadherin" evidence="16">
    <location>
        <begin position="590"/>
        <end position="682"/>
    </location>
</feature>
<protein>
    <submittedName>
        <fullName evidence="18">Fat-like cadherin-related tumor suppressor homolog isoform X1</fullName>
    </submittedName>
</protein>
<feature type="transmembrane region" description="Helical" evidence="12">
    <location>
        <begin position="4236"/>
        <end position="4260"/>
    </location>
</feature>